<accession>A0A9P1EBH8</accession>
<dbReference type="AlphaFoldDB" id="A0A9P1EBH8"/>
<gene>
    <name evidence="1" type="ORF">CEURO_LOCUS12828</name>
</gene>
<dbReference type="Proteomes" id="UP001152484">
    <property type="component" value="Unassembled WGS sequence"/>
</dbReference>
<dbReference type="EMBL" id="CAMAPE010000031">
    <property type="protein sequence ID" value="CAH9094620.1"/>
    <property type="molecule type" value="Genomic_DNA"/>
</dbReference>
<evidence type="ECO:0000313" key="2">
    <source>
        <dbReference type="Proteomes" id="UP001152484"/>
    </source>
</evidence>
<sequence>MQDVSIIFDGGIASFDIKPVSPGLNVAASEPEEPTAADDGHLPYRIEHRVPADHSEGAAVILAFDESQIHDHQEPKICLSRGSIKPLRSSHALGAQIRPDG</sequence>
<name>A0A9P1EBH8_CUSEU</name>
<proteinExistence type="predicted"/>
<dbReference type="OrthoDB" id="1316326at2759"/>
<reference evidence="1" key="1">
    <citation type="submission" date="2022-07" db="EMBL/GenBank/DDBJ databases">
        <authorList>
            <person name="Macas J."/>
            <person name="Novak P."/>
            <person name="Neumann P."/>
        </authorList>
    </citation>
    <scope>NUCLEOTIDE SEQUENCE</scope>
</reference>
<organism evidence="1 2">
    <name type="scientific">Cuscuta europaea</name>
    <name type="common">European dodder</name>
    <dbReference type="NCBI Taxonomy" id="41803"/>
    <lineage>
        <taxon>Eukaryota</taxon>
        <taxon>Viridiplantae</taxon>
        <taxon>Streptophyta</taxon>
        <taxon>Embryophyta</taxon>
        <taxon>Tracheophyta</taxon>
        <taxon>Spermatophyta</taxon>
        <taxon>Magnoliopsida</taxon>
        <taxon>eudicotyledons</taxon>
        <taxon>Gunneridae</taxon>
        <taxon>Pentapetalae</taxon>
        <taxon>asterids</taxon>
        <taxon>lamiids</taxon>
        <taxon>Solanales</taxon>
        <taxon>Convolvulaceae</taxon>
        <taxon>Cuscuteae</taxon>
        <taxon>Cuscuta</taxon>
        <taxon>Cuscuta subgen. Cuscuta</taxon>
    </lineage>
</organism>
<comment type="caution">
    <text evidence="1">The sequence shown here is derived from an EMBL/GenBank/DDBJ whole genome shotgun (WGS) entry which is preliminary data.</text>
</comment>
<protein>
    <submittedName>
        <fullName evidence="1">Uncharacterized protein</fullName>
    </submittedName>
</protein>
<evidence type="ECO:0000313" key="1">
    <source>
        <dbReference type="EMBL" id="CAH9094620.1"/>
    </source>
</evidence>
<keyword evidence="2" id="KW-1185">Reference proteome</keyword>